<evidence type="ECO:0000313" key="3">
    <source>
        <dbReference type="Proteomes" id="UP000053864"/>
    </source>
</evidence>
<dbReference type="Proteomes" id="UP000053236">
    <property type="component" value="Unassembled WGS sequence"/>
</dbReference>
<sequence length="30" mass="3444">MKVKRDLFCGSEAVNAIMGRSKRGRSRENF</sequence>
<accession>W2J890</accession>
<reference evidence="2 3" key="2">
    <citation type="submission" date="2013-11" db="EMBL/GenBank/DDBJ databases">
        <title>The Genome Sequence of Phytophthora parasitica CJ05E6.</title>
        <authorList>
            <consortium name="The Broad Institute Genomics Platform"/>
            <person name="Russ C."/>
            <person name="Tyler B."/>
            <person name="Panabieres F."/>
            <person name="Shan W."/>
            <person name="Tripathy S."/>
            <person name="Grunwald N."/>
            <person name="Machado M."/>
            <person name="Johnson C.S."/>
            <person name="Arredondo F."/>
            <person name="Hong C."/>
            <person name="Coffey M."/>
            <person name="Young S.K."/>
            <person name="Zeng Q."/>
            <person name="Gargeya S."/>
            <person name="Fitzgerald M."/>
            <person name="Abouelleil A."/>
            <person name="Alvarado L."/>
            <person name="Chapman S.B."/>
            <person name="Gainer-Dewar J."/>
            <person name="Goldberg J."/>
            <person name="Griggs A."/>
            <person name="Gujja S."/>
            <person name="Hansen M."/>
            <person name="Howarth C."/>
            <person name="Imamovic A."/>
            <person name="Ireland A."/>
            <person name="Larimer J."/>
            <person name="McCowan C."/>
            <person name="Murphy C."/>
            <person name="Pearson M."/>
            <person name="Poon T.W."/>
            <person name="Priest M."/>
            <person name="Roberts A."/>
            <person name="Saif S."/>
            <person name="Shea T."/>
            <person name="Sykes S."/>
            <person name="Wortman J."/>
            <person name="Nusbaum C."/>
            <person name="Birren B."/>
        </authorList>
    </citation>
    <scope>NUCLEOTIDE SEQUENCE [LARGE SCALE GENOMIC DNA]</scope>
    <source>
        <strain evidence="2 3">CJ05E6</strain>
    </source>
</reference>
<organism evidence="2 3">
    <name type="scientific">Phytophthora nicotianae</name>
    <name type="common">Potato buckeye rot agent</name>
    <name type="synonym">Phytophthora parasitica</name>
    <dbReference type="NCBI Taxonomy" id="4792"/>
    <lineage>
        <taxon>Eukaryota</taxon>
        <taxon>Sar</taxon>
        <taxon>Stramenopiles</taxon>
        <taxon>Oomycota</taxon>
        <taxon>Peronosporomycetes</taxon>
        <taxon>Peronosporales</taxon>
        <taxon>Peronosporaceae</taxon>
        <taxon>Phytophthora</taxon>
    </lineage>
</organism>
<evidence type="ECO:0000313" key="1">
    <source>
        <dbReference type="EMBL" id="ETK88473.1"/>
    </source>
</evidence>
<dbReference type="AlphaFoldDB" id="W2J890"/>
<protein>
    <submittedName>
        <fullName evidence="2">Uncharacterized protein</fullName>
    </submittedName>
</protein>
<name>W2J890_PHYNI</name>
<gene>
    <name evidence="1" type="ORF">L915_07270</name>
    <name evidence="2" type="ORF">L916_07216</name>
</gene>
<reference evidence="1" key="1">
    <citation type="submission" date="2013-11" db="EMBL/GenBank/DDBJ databases">
        <title>The Genome Sequence of Phytophthora parasitica CJ02B3.</title>
        <authorList>
            <consortium name="The Broad Institute Genomics Platform"/>
            <person name="Russ C."/>
            <person name="Tyler B."/>
            <person name="Panabieres F."/>
            <person name="Shan W."/>
            <person name="Tripathy S."/>
            <person name="Grunwald N."/>
            <person name="Machado M."/>
            <person name="Johnson C.S."/>
            <person name="Arredondo F."/>
            <person name="Hong C."/>
            <person name="Coffey M."/>
            <person name="Young S.K."/>
            <person name="Zeng Q."/>
            <person name="Gargeya S."/>
            <person name="Fitzgerald M."/>
            <person name="Abouelleil A."/>
            <person name="Alvarado L."/>
            <person name="Chapman S.B."/>
            <person name="Gainer-Dewar J."/>
            <person name="Goldberg J."/>
            <person name="Griggs A."/>
            <person name="Gujja S."/>
            <person name="Hansen M."/>
            <person name="Howarth C."/>
            <person name="Imamovic A."/>
            <person name="Ireland A."/>
            <person name="Larimer J."/>
            <person name="McCowan C."/>
            <person name="Murphy C."/>
            <person name="Pearson M."/>
            <person name="Poon T.W."/>
            <person name="Priest M."/>
            <person name="Roberts A."/>
            <person name="Saif S."/>
            <person name="Shea T."/>
            <person name="Sykes S."/>
            <person name="Wortman J."/>
            <person name="Nusbaum C."/>
            <person name="Birren B."/>
        </authorList>
    </citation>
    <scope>NUCLEOTIDE SEQUENCE [LARGE SCALE GENOMIC DNA]</scope>
    <source>
        <strain evidence="1">CJ02B3</strain>
    </source>
</reference>
<dbReference type="Proteomes" id="UP000053864">
    <property type="component" value="Unassembled WGS sequence"/>
</dbReference>
<proteinExistence type="predicted"/>
<dbReference type="EMBL" id="KI685890">
    <property type="protein sequence ID" value="ETK88473.1"/>
    <property type="molecule type" value="Genomic_DNA"/>
</dbReference>
<evidence type="ECO:0000313" key="2">
    <source>
        <dbReference type="EMBL" id="ETL41873.1"/>
    </source>
</evidence>
<dbReference type="EMBL" id="KI672490">
    <property type="protein sequence ID" value="ETL41873.1"/>
    <property type="molecule type" value="Genomic_DNA"/>
</dbReference>